<organism evidence="1 2">
    <name type="scientific">Aspergillus ochraceoroseus</name>
    <dbReference type="NCBI Taxonomy" id="138278"/>
    <lineage>
        <taxon>Eukaryota</taxon>
        <taxon>Fungi</taxon>
        <taxon>Dikarya</taxon>
        <taxon>Ascomycota</taxon>
        <taxon>Pezizomycotina</taxon>
        <taxon>Eurotiomycetes</taxon>
        <taxon>Eurotiomycetidae</taxon>
        <taxon>Eurotiales</taxon>
        <taxon>Aspergillaceae</taxon>
        <taxon>Aspergillus</taxon>
        <taxon>Aspergillus subgen. Nidulantes</taxon>
    </lineage>
</organism>
<comment type="caution">
    <text evidence="1">The sequence shown here is derived from an EMBL/GenBank/DDBJ whole genome shotgun (WGS) entry which is preliminary data.</text>
</comment>
<dbReference type="Proteomes" id="UP000034947">
    <property type="component" value="Unassembled WGS sequence"/>
</dbReference>
<gene>
    <name evidence="1" type="ORF">AOCH_001012</name>
</gene>
<dbReference type="AlphaFoldDB" id="A0A0F8W1Q6"/>
<keyword evidence="2" id="KW-1185">Reference proteome</keyword>
<sequence length="515" mass="59376">MGVPCIYDRPLTRPPSEVILETHNDDVQFHSESRGCGEVYNILAADMPERHQTLFTLDHNSHAQLDPFQTYPSKLSPDCVSRVLNYSIKDMWPKLFPGFTYKGESFVHEWMNCAMKCPPLFNAWLHSGAEHMQLREQANDQSLQPSTQDNYEILLMEREAIVGLKEFVHNSSPDEVTDEIVMCAFALALHPPERKRNATARMRQVPLSNLQWLSRFTDIVIPEGHIRGLRQLVDTRGGFDKLEMPGLKQGLSTFNLIVASKYLERPYWPLRARLQPDEVAMFLSAFEPSWPTNSMPLQSCLNSVVPTAMAWEFHAIRGYNALVHEYSQGLCPTLDMAYVLDLRNMVHYHLMSLPTSAEMLETLQVLPPTYESLRLALIAYSLLVLFPIPLTIEPYPRLAHLLRYELELTQMRLDLWMPMIEMLLWVLTIGGISSFETVHRPWYVQRLRWMVQMFGVESWEQLKEIMVSIIWLDTPCDVEGMLLWKEVQESNPTSFVEGPSISSIYMESPLEVIVS</sequence>
<reference evidence="1 2" key="1">
    <citation type="submission" date="2015-02" db="EMBL/GenBank/DDBJ databases">
        <title>Draft Genome Sequences of Two Closely-Related Aflatoxigenic Aspergillus Species Obtained from the Cote d'Ivoire.</title>
        <authorList>
            <person name="Moore G.G."/>
            <person name="Beltz S.B."/>
            <person name="Mack B.M."/>
        </authorList>
    </citation>
    <scope>NUCLEOTIDE SEQUENCE [LARGE SCALE GENOMIC DNA]</scope>
    <source>
        <strain evidence="1 2">SRRC1432</strain>
    </source>
</reference>
<name>A0A0F8W1Q6_9EURO</name>
<evidence type="ECO:0000313" key="2">
    <source>
        <dbReference type="Proteomes" id="UP000034947"/>
    </source>
</evidence>
<dbReference type="PANTHER" id="PTHR37540:SF5">
    <property type="entry name" value="TRANSCRIPTION FACTOR DOMAIN-CONTAINING PROTEIN"/>
    <property type="match status" value="1"/>
</dbReference>
<accession>A0A0F8W1Q6</accession>
<evidence type="ECO:0000313" key="1">
    <source>
        <dbReference type="EMBL" id="KKK11850.1"/>
    </source>
</evidence>
<dbReference type="EMBL" id="JYKN01003579">
    <property type="protein sequence ID" value="KKK11850.1"/>
    <property type="molecule type" value="Genomic_DNA"/>
</dbReference>
<dbReference type="OrthoDB" id="4158087at2759"/>
<dbReference type="VEuPathDB" id="FungiDB:P175DRAFT_0495343"/>
<protein>
    <submittedName>
        <fullName evidence="1">Uncharacterized protein</fullName>
    </submittedName>
</protein>
<proteinExistence type="predicted"/>
<dbReference type="PANTHER" id="PTHR37540">
    <property type="entry name" value="TRANSCRIPTION FACTOR (ACR-2), PUTATIVE-RELATED-RELATED"/>
    <property type="match status" value="1"/>
</dbReference>